<proteinExistence type="predicted"/>
<dbReference type="GO" id="GO:0030864">
    <property type="term" value="C:cortical actin cytoskeleton"/>
    <property type="evidence" value="ECO:0007669"/>
    <property type="project" value="TreeGrafter"/>
</dbReference>
<dbReference type="GO" id="GO:0051015">
    <property type="term" value="F:actin filament binding"/>
    <property type="evidence" value="ECO:0007669"/>
    <property type="project" value="TreeGrafter"/>
</dbReference>
<dbReference type="InterPro" id="IPR029006">
    <property type="entry name" value="ADF-H/Gelsolin-like_dom_sf"/>
</dbReference>
<evidence type="ECO:0000313" key="3">
    <source>
        <dbReference type="Proteomes" id="UP000749646"/>
    </source>
</evidence>
<dbReference type="InterPro" id="IPR002108">
    <property type="entry name" value="ADF-H"/>
</dbReference>
<dbReference type="GO" id="GO:0030427">
    <property type="term" value="C:site of polarized growth"/>
    <property type="evidence" value="ECO:0007669"/>
    <property type="project" value="TreeGrafter"/>
</dbReference>
<dbReference type="OrthoDB" id="5971719at2759"/>
<feature type="domain" description="ADF-H" evidence="1">
    <location>
        <begin position="6"/>
        <end position="114"/>
    </location>
</feature>
<gene>
    <name evidence="2" type="ORF">BGZ65_000626</name>
</gene>
<name>A0A9P6LUC1_9FUNG</name>
<dbReference type="Proteomes" id="UP000749646">
    <property type="component" value="Unassembled WGS sequence"/>
</dbReference>
<keyword evidence="3" id="KW-1185">Reference proteome</keyword>
<organism evidence="2 3">
    <name type="scientific">Modicella reniformis</name>
    <dbReference type="NCBI Taxonomy" id="1440133"/>
    <lineage>
        <taxon>Eukaryota</taxon>
        <taxon>Fungi</taxon>
        <taxon>Fungi incertae sedis</taxon>
        <taxon>Mucoromycota</taxon>
        <taxon>Mortierellomycotina</taxon>
        <taxon>Mortierellomycetes</taxon>
        <taxon>Mortierellales</taxon>
        <taxon>Mortierellaceae</taxon>
        <taxon>Modicella</taxon>
    </lineage>
</organism>
<dbReference type="Gene3D" id="3.40.20.10">
    <property type="entry name" value="Severin"/>
    <property type="match status" value="1"/>
</dbReference>
<dbReference type="Pfam" id="PF00241">
    <property type="entry name" value="Cofilin_ADF"/>
    <property type="match status" value="1"/>
</dbReference>
<evidence type="ECO:0000313" key="2">
    <source>
        <dbReference type="EMBL" id="KAF9943623.1"/>
    </source>
</evidence>
<sequence>MSLQVNFTAHGKELKAAHEAILRPSDPKKGDNWVIFGYDKGTNGLKVLGQGNGGLEELQEEFVDGKIQYAFTRIVDPYSQLNKFVFIAWCGDGVPESRKGLFNTHLADVAEFLK</sequence>
<dbReference type="PROSITE" id="PS51263">
    <property type="entry name" value="ADF_H"/>
    <property type="match status" value="1"/>
</dbReference>
<dbReference type="SUPFAM" id="SSF55753">
    <property type="entry name" value="Actin depolymerizing proteins"/>
    <property type="match status" value="1"/>
</dbReference>
<dbReference type="GO" id="GO:0005884">
    <property type="term" value="C:actin filament"/>
    <property type="evidence" value="ECO:0007669"/>
    <property type="project" value="TreeGrafter"/>
</dbReference>
<reference evidence="2" key="1">
    <citation type="journal article" date="2020" name="Fungal Divers.">
        <title>Resolving the Mortierellaceae phylogeny through synthesis of multi-gene phylogenetics and phylogenomics.</title>
        <authorList>
            <person name="Vandepol N."/>
            <person name="Liber J."/>
            <person name="Desiro A."/>
            <person name="Na H."/>
            <person name="Kennedy M."/>
            <person name="Barry K."/>
            <person name="Grigoriev I.V."/>
            <person name="Miller A.N."/>
            <person name="O'Donnell K."/>
            <person name="Stajich J.E."/>
            <person name="Bonito G."/>
        </authorList>
    </citation>
    <scope>NUCLEOTIDE SEQUENCE</scope>
    <source>
        <strain evidence="2">MES-2147</strain>
    </source>
</reference>
<accession>A0A9P6LUC1</accession>
<dbReference type="PANTHER" id="PTHR10829:SF25">
    <property type="entry name" value="DREBRIN-LIKE PROTEIN"/>
    <property type="match status" value="1"/>
</dbReference>
<evidence type="ECO:0000259" key="1">
    <source>
        <dbReference type="PROSITE" id="PS51263"/>
    </source>
</evidence>
<dbReference type="EMBL" id="JAAAHW010008998">
    <property type="protein sequence ID" value="KAF9943623.1"/>
    <property type="molecule type" value="Genomic_DNA"/>
</dbReference>
<dbReference type="GO" id="GO:0030833">
    <property type="term" value="P:regulation of actin filament polymerization"/>
    <property type="evidence" value="ECO:0007669"/>
    <property type="project" value="TreeGrafter"/>
</dbReference>
<comment type="caution">
    <text evidence="2">The sequence shown here is derived from an EMBL/GenBank/DDBJ whole genome shotgun (WGS) entry which is preliminary data.</text>
</comment>
<feature type="non-terminal residue" evidence="2">
    <location>
        <position position="1"/>
    </location>
</feature>
<protein>
    <recommendedName>
        <fullName evidence="1">ADF-H domain-containing protein</fullName>
    </recommendedName>
</protein>
<dbReference type="PANTHER" id="PTHR10829">
    <property type="entry name" value="CORTACTIN AND DREBRIN"/>
    <property type="match status" value="1"/>
</dbReference>
<dbReference type="AlphaFoldDB" id="A0A9P6LUC1"/>
<dbReference type="CDD" id="cd11281">
    <property type="entry name" value="ADF_drebrin_like"/>
    <property type="match status" value="1"/>
</dbReference>